<reference evidence="1" key="1">
    <citation type="submission" date="2018-02" db="EMBL/GenBank/DDBJ databases">
        <title>Rhizophora mucronata_Transcriptome.</title>
        <authorList>
            <person name="Meera S.P."/>
            <person name="Sreeshan A."/>
            <person name="Augustine A."/>
        </authorList>
    </citation>
    <scope>NUCLEOTIDE SEQUENCE</scope>
    <source>
        <tissue evidence="1">Leaf</tissue>
    </source>
</reference>
<proteinExistence type="predicted"/>
<name>A0A2P2Q7L6_RHIMU</name>
<accession>A0A2P2Q7L6</accession>
<protein>
    <submittedName>
        <fullName evidence="1">Uncharacterized protein</fullName>
    </submittedName>
</protein>
<dbReference type="AlphaFoldDB" id="A0A2P2Q7L6"/>
<organism evidence="1">
    <name type="scientific">Rhizophora mucronata</name>
    <name type="common">Asiatic mangrove</name>
    <dbReference type="NCBI Taxonomy" id="61149"/>
    <lineage>
        <taxon>Eukaryota</taxon>
        <taxon>Viridiplantae</taxon>
        <taxon>Streptophyta</taxon>
        <taxon>Embryophyta</taxon>
        <taxon>Tracheophyta</taxon>
        <taxon>Spermatophyta</taxon>
        <taxon>Magnoliopsida</taxon>
        <taxon>eudicotyledons</taxon>
        <taxon>Gunneridae</taxon>
        <taxon>Pentapetalae</taxon>
        <taxon>rosids</taxon>
        <taxon>fabids</taxon>
        <taxon>Malpighiales</taxon>
        <taxon>Rhizophoraceae</taxon>
        <taxon>Rhizophora</taxon>
    </lineage>
</organism>
<evidence type="ECO:0000313" key="1">
    <source>
        <dbReference type="EMBL" id="MBX62975.1"/>
    </source>
</evidence>
<dbReference type="EMBL" id="GGEC01082491">
    <property type="protein sequence ID" value="MBX62975.1"/>
    <property type="molecule type" value="Transcribed_RNA"/>
</dbReference>
<sequence length="115" mass="13245">MGVWALELAATLCNPKCLTFRIYYIDSVDGVNLFNSTMNSQSCKSFCPFNPIVHPVPLIGLVHNMNLVHFPLIGSFWFPVFRFSFAHEFEYLTFVFLSSKITTHLKHLAIFGYEF</sequence>